<evidence type="ECO:0000256" key="2">
    <source>
        <dbReference type="ARBA" id="ARBA00022512"/>
    </source>
</evidence>
<dbReference type="EMBL" id="FM992691">
    <property type="protein sequence ID" value="CAX42214.1"/>
    <property type="molecule type" value="Genomic_DNA"/>
</dbReference>
<organism evidence="10 11">
    <name type="scientific">Candida dubliniensis (strain CD36 / ATCC MYA-646 / CBS 7987 / NCPF 3949 / NRRL Y-17841)</name>
    <name type="common">Yeast</name>
    <dbReference type="NCBI Taxonomy" id="573826"/>
    <lineage>
        <taxon>Eukaryota</taxon>
        <taxon>Fungi</taxon>
        <taxon>Dikarya</taxon>
        <taxon>Ascomycota</taxon>
        <taxon>Saccharomycotina</taxon>
        <taxon>Pichiomycetes</taxon>
        <taxon>Debaryomycetaceae</taxon>
        <taxon>Candida/Lodderomyces clade</taxon>
        <taxon>Candida</taxon>
    </lineage>
</organism>
<comment type="subcellular location">
    <subcellularLocation>
        <location evidence="1">Secreted</location>
        <location evidence="1">Cell wall</location>
    </subcellularLocation>
</comment>
<dbReference type="CGD" id="CAL0000159896">
    <property type="gene designation" value="Cd36_43400"/>
</dbReference>
<dbReference type="KEGG" id="cdu:CD36_43400"/>
<dbReference type="InterPro" id="IPR025928">
    <property type="entry name" value="Flocculin_t3_rpt"/>
</dbReference>
<dbReference type="SMART" id="SM01213">
    <property type="entry name" value="Flo11"/>
    <property type="match status" value="1"/>
</dbReference>
<evidence type="ECO:0000313" key="10">
    <source>
        <dbReference type="EMBL" id="CAX42214.1"/>
    </source>
</evidence>
<keyword evidence="2" id="KW-0134">Cell wall</keyword>
<dbReference type="HOGENOM" id="CLU_356004_0_0_1"/>
<dbReference type="GO" id="GO:0009277">
    <property type="term" value="C:fungal-type cell wall"/>
    <property type="evidence" value="ECO:0007669"/>
    <property type="project" value="UniProtKB-ARBA"/>
</dbReference>
<feature type="compositionally biased region" description="Low complexity" evidence="6">
    <location>
        <begin position="641"/>
        <end position="650"/>
    </location>
</feature>
<keyword evidence="3" id="KW-0964">Secreted</keyword>
<protein>
    <submittedName>
        <fullName evidence="10">GPI-anchored cell surface glycoprotein (Flocculin), putative</fullName>
    </submittedName>
</protein>
<dbReference type="InterPro" id="IPR018789">
    <property type="entry name" value="Flo11"/>
</dbReference>
<dbReference type="AlphaFoldDB" id="B9WG44"/>
<accession>B9WG44</accession>
<sequence>MRFATAQLAALAYYILSTEATFPLLGDIFDCIPHNTPPVCSELNLYHDTSASINGSQNNKNKRDVEKRTFGNFGFNSGVNAAFVVSGAKKLSDGSYGIDCNFKSDSSVQLNSAFGKKIKQLSVTGTGYSDIDLLGHVANPFEWSASFKIKAEIIKGKCCLPSGFKIITDFESNCPEFDAIKQIFGTSQIIYKVNAISHAIGTFDASALFNAQLNAFPVKRELNEFEELNNNNGITHSKRTLGLLLNLLKKVTGGCDTLQQFCWDCQCDTPSVSTTIVSTSSAPETSTTPESSVPETTIVTTSSAPETTPESSAPETTTTTTPESSAPETTTTTTPESSAPETTPVSSSVDSTSVTSVPESSAPETTPVSSNVDSTSVTSVPESSAPESSAPETETSPIVQLSTTTAQTTTVITVTSCSNNACSKTKVTTGVVVVTSEDTIYTTFCPLTETTPVTSNVDSTAETSAPESSVPETTAESTTPESTAPESTVPETTAESTTPESTAPESTAESTTPESTAPETETSPTVQFSTTTAQTTTVLTVTSCSNNACSESEVTTGVVVITTEDTIYTTFCPLTETTTATESSTPSVETTPIAPESSAPASESVPVTESSSVAPIAETTPVSPVAPNAESTPVAPNAESTPVAETTPIAPTTAPETSAIVSTTEGTIPTTLESISIIQSSANSSYTIAPVSSFEGAGNNMRLTYGAAIVGLAALLI</sequence>
<evidence type="ECO:0000259" key="8">
    <source>
        <dbReference type="PROSITE" id="PS51824"/>
    </source>
</evidence>
<dbReference type="VEuPathDB" id="FungiDB:CD36_43400"/>
<dbReference type="eggNOG" id="ENOG502QSI5">
    <property type="taxonomic scope" value="Eukaryota"/>
</dbReference>
<evidence type="ECO:0000256" key="5">
    <source>
        <dbReference type="ARBA" id="ARBA00023180"/>
    </source>
</evidence>
<reference evidence="10 11" key="1">
    <citation type="journal article" date="2009" name="Genome Res.">
        <title>Comparative genomics of the fungal pathogens Candida dubliniensis and Candida albicans.</title>
        <authorList>
            <person name="Jackson A.P."/>
            <person name="Gamble J.A."/>
            <person name="Yeomans T."/>
            <person name="Moran G.P."/>
            <person name="Saunders D."/>
            <person name="Harris D."/>
            <person name="Aslett M."/>
            <person name="Barrell J.F."/>
            <person name="Butler G."/>
            <person name="Citiulo F."/>
            <person name="Coleman D.C."/>
            <person name="de Groot P.W.J."/>
            <person name="Goodwin T.J."/>
            <person name="Quail M.A."/>
            <person name="McQuillan J."/>
            <person name="Munro C.A."/>
            <person name="Pain A."/>
            <person name="Poulter R.T."/>
            <person name="Rajandream M.A."/>
            <person name="Renauld H."/>
            <person name="Spiering M.J."/>
            <person name="Tivey A."/>
            <person name="Gow N.A.R."/>
            <person name="Barrell B."/>
            <person name="Sullivan D.J."/>
            <person name="Berriman M."/>
        </authorList>
    </citation>
    <scope>NUCLEOTIDE SEQUENCE [LARGE SCALE GENOMIC DNA]</scope>
    <source>
        <strain evidence="11">CD36 / ATCC MYA-646 / CBS 7987 / NCPF 3949 / NRRL Y-17841</strain>
    </source>
</reference>
<feature type="signal peptide" evidence="7">
    <location>
        <begin position="1"/>
        <end position="20"/>
    </location>
</feature>
<keyword evidence="5" id="KW-0325">Glycoprotein</keyword>
<name>B9WG44_CANDC</name>
<feature type="domain" description="Flo11" evidence="8">
    <location>
        <begin position="50"/>
        <end position="273"/>
    </location>
</feature>
<keyword evidence="11" id="KW-1185">Reference proteome</keyword>
<proteinExistence type="predicted"/>
<feature type="region of interest" description="Disordered" evidence="6">
    <location>
        <begin position="449"/>
        <end position="531"/>
    </location>
</feature>
<evidence type="ECO:0000256" key="4">
    <source>
        <dbReference type="ARBA" id="ARBA00022729"/>
    </source>
</evidence>
<evidence type="ECO:0000313" key="9">
    <source>
        <dbReference type="CGD" id="CAL0000159896"/>
    </source>
</evidence>
<feature type="region of interest" description="Disordered" evidence="6">
    <location>
        <begin position="274"/>
        <end position="402"/>
    </location>
</feature>
<feature type="compositionally biased region" description="Low complexity" evidence="6">
    <location>
        <begin position="578"/>
        <end position="615"/>
    </location>
</feature>
<dbReference type="RefSeq" id="XP_002419998.1">
    <property type="nucleotide sequence ID" value="XM_002419953.1"/>
</dbReference>
<evidence type="ECO:0000256" key="6">
    <source>
        <dbReference type="SAM" id="MobiDB-lite"/>
    </source>
</evidence>
<dbReference type="Proteomes" id="UP000002605">
    <property type="component" value="Chromosome 4"/>
</dbReference>
<dbReference type="GeneID" id="8047833"/>
<dbReference type="OrthoDB" id="4026661at2759"/>
<feature type="chain" id="PRO_5002894133" evidence="7">
    <location>
        <begin position="21"/>
        <end position="717"/>
    </location>
</feature>
<evidence type="ECO:0000256" key="3">
    <source>
        <dbReference type="ARBA" id="ARBA00022525"/>
    </source>
</evidence>
<gene>
    <name evidence="10" type="primary">RBT1</name>
    <name evidence="9" type="ordered locus">Cd36_43400</name>
    <name evidence="10" type="ORF">CD36_43400</name>
</gene>
<dbReference type="PROSITE" id="PS51824">
    <property type="entry name" value="FLO11"/>
    <property type="match status" value="1"/>
</dbReference>
<evidence type="ECO:0000256" key="7">
    <source>
        <dbReference type="SAM" id="SignalP"/>
    </source>
</evidence>
<feature type="compositionally biased region" description="Polar residues" evidence="6">
    <location>
        <begin position="449"/>
        <end position="465"/>
    </location>
</feature>
<feature type="compositionally biased region" description="Low complexity" evidence="6">
    <location>
        <begin position="466"/>
        <end position="531"/>
    </location>
</feature>
<evidence type="ECO:0000256" key="1">
    <source>
        <dbReference type="ARBA" id="ARBA00004191"/>
    </source>
</evidence>
<dbReference type="Pfam" id="PF13928">
    <property type="entry name" value="Flocculin_t3"/>
    <property type="match status" value="2"/>
</dbReference>
<evidence type="ECO:0000313" key="11">
    <source>
        <dbReference type="Proteomes" id="UP000002605"/>
    </source>
</evidence>
<keyword evidence="4 7" id="KW-0732">Signal</keyword>
<feature type="region of interest" description="Disordered" evidence="6">
    <location>
        <begin position="578"/>
        <end position="650"/>
    </location>
</feature>